<evidence type="ECO:0000313" key="1">
    <source>
        <dbReference type="EMBL" id="QGQ95834.1"/>
    </source>
</evidence>
<protein>
    <submittedName>
        <fullName evidence="1">Uncharacterized protein</fullName>
    </submittedName>
</protein>
<organism evidence="1 2">
    <name type="scientific">Paenibacillus psychroresistens</name>
    <dbReference type="NCBI Taxonomy" id="1778678"/>
    <lineage>
        <taxon>Bacteria</taxon>
        <taxon>Bacillati</taxon>
        <taxon>Bacillota</taxon>
        <taxon>Bacilli</taxon>
        <taxon>Bacillales</taxon>
        <taxon>Paenibacillaceae</taxon>
        <taxon>Paenibacillus</taxon>
    </lineage>
</organism>
<dbReference type="RefSeq" id="WP_155700871.1">
    <property type="nucleotide sequence ID" value="NZ_CP034235.1"/>
</dbReference>
<keyword evidence="2" id="KW-1185">Reference proteome</keyword>
<evidence type="ECO:0000313" key="2">
    <source>
        <dbReference type="Proteomes" id="UP000426246"/>
    </source>
</evidence>
<reference evidence="2" key="1">
    <citation type="submission" date="2018-11" db="EMBL/GenBank/DDBJ databases">
        <title>Complete genome sequence of Paenibacillus sp. ML311-T8.</title>
        <authorList>
            <person name="Nam Y.-D."/>
            <person name="Kang J."/>
            <person name="Chung W.-H."/>
            <person name="Park Y.S."/>
        </authorList>
    </citation>
    <scope>NUCLEOTIDE SEQUENCE [LARGE SCALE GENOMIC DNA]</scope>
    <source>
        <strain evidence="2">ML311-T8</strain>
    </source>
</reference>
<dbReference type="KEGG" id="ppsc:EHS13_13580"/>
<dbReference type="Proteomes" id="UP000426246">
    <property type="component" value="Chromosome"/>
</dbReference>
<name>A0A6B8RJC7_9BACL</name>
<dbReference type="OrthoDB" id="2625231at2"/>
<sequence>MNKQDIVDRLLALPTEIIAAELDLINLQNNLFEAQHTLQQLKDGLYIGVWEDQGKKIDGKNAEIREAQMRQYTTIEQNSVNKAAELVNRQRYGVTCLQNELIALRAVVDLLKGAA</sequence>
<accession>A0A6B8RJC7</accession>
<dbReference type="AlphaFoldDB" id="A0A6B8RJC7"/>
<gene>
    <name evidence="1" type="ORF">EHS13_13580</name>
</gene>
<proteinExistence type="predicted"/>
<dbReference type="EMBL" id="CP034235">
    <property type="protein sequence ID" value="QGQ95834.1"/>
    <property type="molecule type" value="Genomic_DNA"/>
</dbReference>